<dbReference type="InterPro" id="IPR036779">
    <property type="entry name" value="LysM_dom_sf"/>
</dbReference>
<sequence>MVGSARSTHTETDVPPPGSAAARETSAAESAQPAGQAAREPVAGAVSETQPAPALAPEPAALTYTDVSGDTAWAIAERLYGDGSKYRMIAATSGVPNPDLIHTGARCSRHPDCGPRRAHHLGIRALTRP</sequence>
<evidence type="ECO:0000313" key="4">
    <source>
        <dbReference type="Proteomes" id="UP000466396"/>
    </source>
</evidence>
<dbReference type="PROSITE" id="PS51782">
    <property type="entry name" value="LYSM"/>
    <property type="match status" value="1"/>
</dbReference>
<accession>A0A7I7NLH8</accession>
<organism evidence="3 4">
    <name type="scientific">Mycobacterium lacus</name>
    <dbReference type="NCBI Taxonomy" id="169765"/>
    <lineage>
        <taxon>Bacteria</taxon>
        <taxon>Bacillati</taxon>
        <taxon>Actinomycetota</taxon>
        <taxon>Actinomycetes</taxon>
        <taxon>Mycobacteriales</taxon>
        <taxon>Mycobacteriaceae</taxon>
        <taxon>Mycobacterium</taxon>
    </lineage>
</organism>
<dbReference type="InterPro" id="IPR018392">
    <property type="entry name" value="LysM"/>
</dbReference>
<name>A0A7I7NLH8_9MYCO</name>
<protein>
    <recommendedName>
        <fullName evidence="2">LysM domain-containing protein</fullName>
    </recommendedName>
</protein>
<reference evidence="3 4" key="1">
    <citation type="journal article" date="2019" name="Emerg. Microbes Infect.">
        <title>Comprehensive subspecies identification of 175 nontuberculous mycobacteria species based on 7547 genomic profiles.</title>
        <authorList>
            <person name="Matsumoto Y."/>
            <person name="Kinjo T."/>
            <person name="Motooka D."/>
            <person name="Nabeya D."/>
            <person name="Jung N."/>
            <person name="Uechi K."/>
            <person name="Horii T."/>
            <person name="Iida T."/>
            <person name="Fujita J."/>
            <person name="Nakamura S."/>
        </authorList>
    </citation>
    <scope>NUCLEOTIDE SEQUENCE [LARGE SCALE GENOMIC DNA]</scope>
    <source>
        <strain evidence="3 4">JCM 15657</strain>
    </source>
</reference>
<proteinExistence type="predicted"/>
<feature type="compositionally biased region" description="Low complexity" evidence="1">
    <location>
        <begin position="19"/>
        <end position="38"/>
    </location>
</feature>
<dbReference type="Gene3D" id="3.10.350.10">
    <property type="entry name" value="LysM domain"/>
    <property type="match status" value="1"/>
</dbReference>
<dbReference type="EMBL" id="AP022581">
    <property type="protein sequence ID" value="BBX97238.1"/>
    <property type="molecule type" value="Genomic_DNA"/>
</dbReference>
<dbReference type="KEGG" id="mlj:MLAC_25320"/>
<feature type="domain" description="LysM" evidence="2">
    <location>
        <begin position="62"/>
        <end position="109"/>
    </location>
</feature>
<dbReference type="Proteomes" id="UP000466396">
    <property type="component" value="Chromosome"/>
</dbReference>
<feature type="region of interest" description="Disordered" evidence="1">
    <location>
        <begin position="1"/>
        <end position="58"/>
    </location>
</feature>
<dbReference type="CDD" id="cd00118">
    <property type="entry name" value="LysM"/>
    <property type="match status" value="1"/>
</dbReference>
<dbReference type="AlphaFoldDB" id="A0A7I7NLH8"/>
<gene>
    <name evidence="3" type="ORF">MLAC_25320</name>
</gene>
<evidence type="ECO:0000256" key="1">
    <source>
        <dbReference type="SAM" id="MobiDB-lite"/>
    </source>
</evidence>
<keyword evidence="4" id="KW-1185">Reference proteome</keyword>
<evidence type="ECO:0000313" key="3">
    <source>
        <dbReference type="EMBL" id="BBX97238.1"/>
    </source>
</evidence>
<evidence type="ECO:0000259" key="2">
    <source>
        <dbReference type="PROSITE" id="PS51782"/>
    </source>
</evidence>